<dbReference type="InterPro" id="IPR016136">
    <property type="entry name" value="DNA_helicase_N/primase_C"/>
</dbReference>
<evidence type="ECO:0000313" key="5">
    <source>
        <dbReference type="Proteomes" id="UP000077271"/>
    </source>
</evidence>
<evidence type="ECO:0000256" key="1">
    <source>
        <dbReference type="ARBA" id="ARBA00022705"/>
    </source>
</evidence>
<name>A0A177L0L0_9BACI</name>
<evidence type="ECO:0000259" key="3">
    <source>
        <dbReference type="Pfam" id="PF00772"/>
    </source>
</evidence>
<gene>
    <name evidence="4" type="ORF">AWH48_15745</name>
</gene>
<dbReference type="GO" id="GO:0005524">
    <property type="term" value="F:ATP binding"/>
    <property type="evidence" value="ECO:0007669"/>
    <property type="project" value="InterPro"/>
</dbReference>
<reference evidence="4 5" key="1">
    <citation type="submission" date="2016-01" db="EMBL/GenBank/DDBJ databases">
        <title>Investigation of taxonomic status of Bacillus aminovorans.</title>
        <authorList>
            <person name="Verma A."/>
            <person name="Pal Y."/>
            <person name="Krishnamurthi S."/>
        </authorList>
    </citation>
    <scope>NUCLEOTIDE SEQUENCE [LARGE SCALE GENOMIC DNA]</scope>
    <source>
        <strain evidence="4 5">DSM 4337</strain>
    </source>
</reference>
<dbReference type="Gene3D" id="1.10.860.10">
    <property type="entry name" value="DNAb Helicase, Chain A"/>
    <property type="match status" value="1"/>
</dbReference>
<sequence>MTVTQELVNTDQIENIGGTTYLGQLAGSVPTTANFPFYQAILIDQYKKRLMTRAVTDYLANPTEESAEKMYSTFIEA</sequence>
<dbReference type="InterPro" id="IPR036185">
    <property type="entry name" value="DNA_heli_DnaB-like_N_sf"/>
</dbReference>
<dbReference type="EMBL" id="LQWZ01000004">
    <property type="protein sequence ID" value="OAH59198.1"/>
    <property type="molecule type" value="Genomic_DNA"/>
</dbReference>
<organism evidence="4 5">
    <name type="scientific">Domibacillus aminovorans</name>
    <dbReference type="NCBI Taxonomy" id="29332"/>
    <lineage>
        <taxon>Bacteria</taxon>
        <taxon>Bacillati</taxon>
        <taxon>Bacillota</taxon>
        <taxon>Bacilli</taxon>
        <taxon>Bacillales</taxon>
        <taxon>Bacillaceae</taxon>
        <taxon>Domibacillus</taxon>
    </lineage>
</organism>
<dbReference type="InterPro" id="IPR007693">
    <property type="entry name" value="DNA_helicase_DnaB-like_N"/>
</dbReference>
<proteinExistence type="predicted"/>
<protein>
    <recommendedName>
        <fullName evidence="3">DNA helicase DnaB-like N-terminal domain-containing protein</fullName>
    </recommendedName>
</protein>
<dbReference type="GO" id="GO:0003677">
    <property type="term" value="F:DNA binding"/>
    <property type="evidence" value="ECO:0007669"/>
    <property type="project" value="UniProtKB-KW"/>
</dbReference>
<keyword evidence="1" id="KW-0235">DNA replication</keyword>
<dbReference type="GO" id="GO:0003678">
    <property type="term" value="F:DNA helicase activity"/>
    <property type="evidence" value="ECO:0007669"/>
    <property type="project" value="InterPro"/>
</dbReference>
<evidence type="ECO:0000256" key="2">
    <source>
        <dbReference type="ARBA" id="ARBA00023125"/>
    </source>
</evidence>
<evidence type="ECO:0000313" key="4">
    <source>
        <dbReference type="EMBL" id="OAH59198.1"/>
    </source>
</evidence>
<comment type="caution">
    <text evidence="4">The sequence shown here is derived from an EMBL/GenBank/DDBJ whole genome shotgun (WGS) entry which is preliminary data.</text>
</comment>
<dbReference type="AlphaFoldDB" id="A0A177L0L0"/>
<keyword evidence="2" id="KW-0238">DNA-binding</keyword>
<dbReference type="Proteomes" id="UP000077271">
    <property type="component" value="Unassembled WGS sequence"/>
</dbReference>
<dbReference type="Pfam" id="PF00772">
    <property type="entry name" value="DnaB"/>
    <property type="match status" value="1"/>
</dbReference>
<feature type="domain" description="DNA helicase DnaB-like N-terminal" evidence="3">
    <location>
        <begin position="2"/>
        <end position="42"/>
    </location>
</feature>
<dbReference type="GO" id="GO:0006260">
    <property type="term" value="P:DNA replication"/>
    <property type="evidence" value="ECO:0007669"/>
    <property type="project" value="UniProtKB-KW"/>
</dbReference>
<dbReference type="SUPFAM" id="SSF48024">
    <property type="entry name" value="N-terminal domain of DnaB helicase"/>
    <property type="match status" value="1"/>
</dbReference>
<accession>A0A177L0L0</accession>